<keyword evidence="9 10" id="KW-0472">Membrane</keyword>
<dbReference type="InterPro" id="IPR023214">
    <property type="entry name" value="HAD_sf"/>
</dbReference>
<dbReference type="InterPro" id="IPR008250">
    <property type="entry name" value="ATPase_P-typ_transduc_dom_A_sf"/>
</dbReference>
<comment type="similarity">
    <text evidence="2 10">Belongs to the cation transport ATPase (P-type) (TC 3.A.3) family. Type IB subfamily.</text>
</comment>
<evidence type="ECO:0000256" key="6">
    <source>
        <dbReference type="ARBA" id="ARBA00022840"/>
    </source>
</evidence>
<evidence type="ECO:0000259" key="11">
    <source>
        <dbReference type="PROSITE" id="PS50846"/>
    </source>
</evidence>
<comment type="subcellular location">
    <subcellularLocation>
        <location evidence="1">Endomembrane system</location>
        <topology evidence="1">Multi-pass membrane protein</topology>
    </subcellularLocation>
    <subcellularLocation>
        <location evidence="10">Membrane</location>
    </subcellularLocation>
</comment>
<dbReference type="InterPro" id="IPR018303">
    <property type="entry name" value="ATPase_P-typ_P_site"/>
</dbReference>
<dbReference type="InterPro" id="IPR044492">
    <property type="entry name" value="P_typ_ATPase_HD_dom"/>
</dbReference>
<dbReference type="Pfam" id="PF00403">
    <property type="entry name" value="HMA"/>
    <property type="match status" value="1"/>
</dbReference>
<dbReference type="SUPFAM" id="SSF56784">
    <property type="entry name" value="HAD-like"/>
    <property type="match status" value="1"/>
</dbReference>
<dbReference type="PRINTS" id="PR00119">
    <property type="entry name" value="CATATPASE"/>
</dbReference>
<feature type="transmembrane region" description="Helical" evidence="10">
    <location>
        <begin position="411"/>
        <end position="433"/>
    </location>
</feature>
<feature type="transmembrane region" description="Helical" evidence="10">
    <location>
        <begin position="379"/>
        <end position="399"/>
    </location>
</feature>
<dbReference type="SFLD" id="SFLDF00027">
    <property type="entry name" value="p-type_atpase"/>
    <property type="match status" value="1"/>
</dbReference>
<dbReference type="SUPFAM" id="SSF81665">
    <property type="entry name" value="Calcium ATPase, transmembrane domain M"/>
    <property type="match status" value="1"/>
</dbReference>
<dbReference type="InterPro" id="IPR027256">
    <property type="entry name" value="P-typ_ATPase_IB"/>
</dbReference>
<feature type="transmembrane region" description="Helical" evidence="10">
    <location>
        <begin position="806"/>
        <end position="824"/>
    </location>
</feature>
<dbReference type="Proteomes" id="UP000836788">
    <property type="component" value="Chromosome 19"/>
</dbReference>
<name>A0A8J9X2K2_PHATR</name>
<dbReference type="GO" id="GO:0005524">
    <property type="term" value="F:ATP binding"/>
    <property type="evidence" value="ECO:0007669"/>
    <property type="project" value="UniProtKB-UniRule"/>
</dbReference>
<evidence type="ECO:0000256" key="7">
    <source>
        <dbReference type="ARBA" id="ARBA00022967"/>
    </source>
</evidence>
<dbReference type="SUPFAM" id="SSF81660">
    <property type="entry name" value="Metal cation-transporting ATPase, ATP-binding domain N"/>
    <property type="match status" value="1"/>
</dbReference>
<evidence type="ECO:0000256" key="8">
    <source>
        <dbReference type="ARBA" id="ARBA00022989"/>
    </source>
</evidence>
<dbReference type="InterPro" id="IPR036412">
    <property type="entry name" value="HAD-like_sf"/>
</dbReference>
<feature type="transmembrane region" description="Helical" evidence="10">
    <location>
        <begin position="135"/>
        <end position="155"/>
    </location>
</feature>
<dbReference type="PANTHER" id="PTHR43520:SF8">
    <property type="entry name" value="P-TYPE CU(+) TRANSPORTER"/>
    <property type="match status" value="1"/>
</dbReference>
<evidence type="ECO:0000256" key="5">
    <source>
        <dbReference type="ARBA" id="ARBA00022741"/>
    </source>
</evidence>
<dbReference type="CDD" id="cd00371">
    <property type="entry name" value="HMA"/>
    <property type="match status" value="1"/>
</dbReference>
<dbReference type="GO" id="GO:0043682">
    <property type="term" value="F:P-type divalent copper transporter activity"/>
    <property type="evidence" value="ECO:0007669"/>
    <property type="project" value="TreeGrafter"/>
</dbReference>
<keyword evidence="8 10" id="KW-1133">Transmembrane helix</keyword>
<dbReference type="GO" id="GO:0005507">
    <property type="term" value="F:copper ion binding"/>
    <property type="evidence" value="ECO:0007669"/>
    <property type="project" value="TreeGrafter"/>
</dbReference>
<sequence length="827" mass="88316">SIRFQIGGMSCAVCTGRVERALRSVPGATDVQVMLATSRACIQIENEFESNRQVIEEACVIAVREAGYECQPLASDSSGGSSLQQNAAQLEGARIEELSSWRRLLIVSLVLTVPMIAVHHGHAEFGPTDMVPSPAMWLMFIFSSLVQFGVGRRFYRSAWNGLVHGRVLGMDFLVVLGTTASYVNSLVLFGIQLWTGRMTALSPTFSTGAMLLTFVTLGKYMEAYAKGKTTGALQALMELQPLCAARVCLQPGGALESPVDISSLVTEEVDARDIQIGDYLRVLPGSRIPTDGIIAALSGHKKGLELNTAYVDESALSGEPFPVAKSLGDQVFGSTVNQLSAVIVKVTATGGETVLSKIVRLMEDAQREKAPIQVYADKIASVFAPVVIGLALITFFAWFTMNKNVAVEDRFFLAFMSSISVVVVACPCALGLATPTAVMVGTGVGATHGLLIKGGAVLEKMHGIDTIIFDKTGTLTTGKAVLGERVELVKAMSDDLFKNLPSPVTPASCVLWLAACAEAQSEHPLADAIVNAAKGMWGGDVTRAQDGVCIEDFQLVPGQGVECRVTRPAWGSYYVRVGSDSWAKPGSDISGDAQATALRQRGHVAVYVSILEANSPVGIRRVVGVFGIVDPVEPEARSTVLALQAMGIEVWMCTGDHVLTANAVAAEVGITREHICSETTPQGKADLVTRLQQTRRRNVKREVLSTNMTRRVAVVGDGINDAVALARADVGIAVGAGTEIAVEAADVVLVRSSLHDVVIALHLSEVVFRRIMMNFLWAMSYNVFALPFAAGVLYPFTDFRLPPELAGLMMAFSSVSVVTSSLLLRNY</sequence>
<evidence type="ECO:0000256" key="10">
    <source>
        <dbReference type="RuleBase" id="RU362081"/>
    </source>
</evidence>
<dbReference type="PRINTS" id="PR00120">
    <property type="entry name" value="HATPASE"/>
</dbReference>
<dbReference type="InterPro" id="IPR023299">
    <property type="entry name" value="ATPase_P-typ_cyto_dom_N"/>
</dbReference>
<dbReference type="GO" id="GO:0012505">
    <property type="term" value="C:endomembrane system"/>
    <property type="evidence" value="ECO:0007669"/>
    <property type="project" value="UniProtKB-SubCell"/>
</dbReference>
<keyword evidence="3 10" id="KW-0812">Transmembrane</keyword>
<dbReference type="PROSITE" id="PS00154">
    <property type="entry name" value="ATPASE_E1_E2"/>
    <property type="match status" value="1"/>
</dbReference>
<gene>
    <name evidence="12" type="ORF">PTTT1_LOCUS23305</name>
</gene>
<keyword evidence="6 10" id="KW-0067">ATP-binding</keyword>
<protein>
    <recommendedName>
        <fullName evidence="11">HMA domain-containing protein</fullName>
    </recommendedName>
</protein>
<feature type="domain" description="HMA" evidence="11">
    <location>
        <begin position="1"/>
        <end position="71"/>
    </location>
</feature>
<evidence type="ECO:0000256" key="1">
    <source>
        <dbReference type="ARBA" id="ARBA00004127"/>
    </source>
</evidence>
<organism evidence="12">
    <name type="scientific">Phaeodactylum tricornutum</name>
    <name type="common">Diatom</name>
    <dbReference type="NCBI Taxonomy" id="2850"/>
    <lineage>
        <taxon>Eukaryota</taxon>
        <taxon>Sar</taxon>
        <taxon>Stramenopiles</taxon>
        <taxon>Ochrophyta</taxon>
        <taxon>Bacillariophyta</taxon>
        <taxon>Bacillariophyceae</taxon>
        <taxon>Bacillariophycidae</taxon>
        <taxon>Naviculales</taxon>
        <taxon>Phaeodactylaceae</taxon>
        <taxon>Phaeodactylum</taxon>
    </lineage>
</organism>
<dbReference type="GO" id="GO:0016887">
    <property type="term" value="F:ATP hydrolysis activity"/>
    <property type="evidence" value="ECO:0007669"/>
    <property type="project" value="InterPro"/>
</dbReference>
<dbReference type="Gene3D" id="3.40.1110.10">
    <property type="entry name" value="Calcium-transporting ATPase, cytoplasmic domain N"/>
    <property type="match status" value="1"/>
</dbReference>
<dbReference type="InterPro" id="IPR036163">
    <property type="entry name" value="HMA_dom_sf"/>
</dbReference>
<keyword evidence="4 10" id="KW-0479">Metal-binding</keyword>
<evidence type="ECO:0000313" key="12">
    <source>
        <dbReference type="EMBL" id="CAG9283592.1"/>
    </source>
</evidence>
<accession>A0A8J9X2K2</accession>
<dbReference type="Gene3D" id="3.40.50.1000">
    <property type="entry name" value="HAD superfamily/HAD-like"/>
    <property type="match status" value="1"/>
</dbReference>
<dbReference type="NCBIfam" id="TIGR01494">
    <property type="entry name" value="ATPase_P-type"/>
    <property type="match status" value="2"/>
</dbReference>
<dbReference type="InterPro" id="IPR023298">
    <property type="entry name" value="ATPase_P-typ_TM_dom_sf"/>
</dbReference>
<evidence type="ECO:0000256" key="4">
    <source>
        <dbReference type="ARBA" id="ARBA00022723"/>
    </source>
</evidence>
<evidence type="ECO:0000256" key="2">
    <source>
        <dbReference type="ARBA" id="ARBA00006024"/>
    </source>
</evidence>
<evidence type="ECO:0000256" key="9">
    <source>
        <dbReference type="ARBA" id="ARBA00023136"/>
    </source>
</evidence>
<dbReference type="FunFam" id="2.70.150.10:FF:000002">
    <property type="entry name" value="Copper-transporting ATPase 1, putative"/>
    <property type="match status" value="1"/>
</dbReference>
<feature type="transmembrane region" description="Helical" evidence="10">
    <location>
        <begin position="167"/>
        <end position="194"/>
    </location>
</feature>
<feature type="transmembrane region" description="Helical" evidence="10">
    <location>
        <begin position="775"/>
        <end position="794"/>
    </location>
</feature>
<dbReference type="CDD" id="cd02094">
    <property type="entry name" value="P-type_ATPase_Cu-like"/>
    <property type="match status" value="1"/>
</dbReference>
<dbReference type="AlphaFoldDB" id="A0A8J9X2K2"/>
<dbReference type="NCBIfam" id="TIGR01525">
    <property type="entry name" value="ATPase-IB_hvy"/>
    <property type="match status" value="1"/>
</dbReference>
<dbReference type="InterPro" id="IPR006121">
    <property type="entry name" value="HMA_dom"/>
</dbReference>
<dbReference type="SFLD" id="SFLDG00002">
    <property type="entry name" value="C1.7:_P-type_atpase_like"/>
    <property type="match status" value="1"/>
</dbReference>
<keyword evidence="5 10" id="KW-0547">Nucleotide-binding</keyword>
<dbReference type="GO" id="GO:0055070">
    <property type="term" value="P:copper ion homeostasis"/>
    <property type="evidence" value="ECO:0007669"/>
    <property type="project" value="TreeGrafter"/>
</dbReference>
<dbReference type="PANTHER" id="PTHR43520">
    <property type="entry name" value="ATP7, ISOFORM B"/>
    <property type="match status" value="1"/>
</dbReference>
<dbReference type="EMBL" id="OU594960">
    <property type="protein sequence ID" value="CAG9283592.1"/>
    <property type="molecule type" value="Genomic_DNA"/>
</dbReference>
<dbReference type="SUPFAM" id="SSF81653">
    <property type="entry name" value="Calcium ATPase, transduction domain A"/>
    <property type="match status" value="1"/>
</dbReference>
<dbReference type="Gene3D" id="2.70.150.10">
    <property type="entry name" value="Calcium-transporting ATPase, cytoplasmic transduction domain A"/>
    <property type="match status" value="1"/>
</dbReference>
<feature type="non-terminal residue" evidence="12">
    <location>
        <position position="1"/>
    </location>
</feature>
<evidence type="ECO:0000256" key="3">
    <source>
        <dbReference type="ARBA" id="ARBA00022692"/>
    </source>
</evidence>
<dbReference type="Pfam" id="PF00122">
    <property type="entry name" value="E1-E2_ATPase"/>
    <property type="match status" value="1"/>
</dbReference>
<feature type="transmembrane region" description="Helical" evidence="10">
    <location>
        <begin position="104"/>
        <end position="123"/>
    </location>
</feature>
<keyword evidence="7" id="KW-1278">Translocase</keyword>
<dbReference type="InterPro" id="IPR059000">
    <property type="entry name" value="ATPase_P-type_domA"/>
</dbReference>
<proteinExistence type="inferred from homology"/>
<dbReference type="InterPro" id="IPR001757">
    <property type="entry name" value="P_typ_ATPase"/>
</dbReference>
<reference evidence="12" key="1">
    <citation type="submission" date="2022-02" db="EMBL/GenBank/DDBJ databases">
        <authorList>
            <person name="Giguere J D."/>
        </authorList>
    </citation>
    <scope>NUCLEOTIDE SEQUENCE</scope>
    <source>
        <strain evidence="12">CCAP 1055/1</strain>
    </source>
</reference>
<dbReference type="GO" id="GO:0016020">
    <property type="term" value="C:membrane"/>
    <property type="evidence" value="ECO:0007669"/>
    <property type="project" value="UniProtKB-SubCell"/>
</dbReference>
<feature type="non-terminal residue" evidence="12">
    <location>
        <position position="827"/>
    </location>
</feature>
<dbReference type="PROSITE" id="PS50846">
    <property type="entry name" value="HMA_2"/>
    <property type="match status" value="1"/>
</dbReference>
<dbReference type="Gene3D" id="3.30.70.100">
    <property type="match status" value="1"/>
</dbReference>
<dbReference type="SUPFAM" id="SSF55008">
    <property type="entry name" value="HMA, heavy metal-associated domain"/>
    <property type="match status" value="1"/>
</dbReference>
<feature type="transmembrane region" description="Helical" evidence="10">
    <location>
        <begin position="200"/>
        <end position="218"/>
    </location>
</feature>
<dbReference type="SFLD" id="SFLDS00003">
    <property type="entry name" value="Haloacid_Dehalogenase"/>
    <property type="match status" value="1"/>
</dbReference>
<dbReference type="Pfam" id="PF00702">
    <property type="entry name" value="Hydrolase"/>
    <property type="match status" value="1"/>
</dbReference>